<organism evidence="2">
    <name type="scientific">candidate division WOR-3 bacterium</name>
    <dbReference type="NCBI Taxonomy" id="2052148"/>
    <lineage>
        <taxon>Bacteria</taxon>
        <taxon>Bacteria division WOR-3</taxon>
    </lineage>
</organism>
<dbReference type="Proteomes" id="UP000885672">
    <property type="component" value="Unassembled WGS sequence"/>
</dbReference>
<keyword evidence="1" id="KW-0472">Membrane</keyword>
<accession>A0A7V0T6W3</accession>
<dbReference type="EMBL" id="DSBX01000268">
    <property type="protein sequence ID" value="HDR00054.1"/>
    <property type="molecule type" value="Genomic_DNA"/>
</dbReference>
<keyword evidence="1" id="KW-1133">Transmembrane helix</keyword>
<keyword evidence="1" id="KW-0812">Transmembrane</keyword>
<feature type="transmembrane region" description="Helical" evidence="1">
    <location>
        <begin position="21"/>
        <end position="39"/>
    </location>
</feature>
<dbReference type="AlphaFoldDB" id="A0A7V0T6W3"/>
<protein>
    <submittedName>
        <fullName evidence="2">Uncharacterized protein</fullName>
    </submittedName>
</protein>
<sequence length="87" mass="9361">MAKSRRNPRPRRPRGGGVRSWYLWLVGGVVVLVALYGLARTLSTTPPSAVILPILASNSQDLEALTRMVGDESSSISPTIRVSASRS</sequence>
<comment type="caution">
    <text evidence="2">The sequence shown here is derived from an EMBL/GenBank/DDBJ whole genome shotgun (WGS) entry which is preliminary data.</text>
</comment>
<gene>
    <name evidence="2" type="ORF">ENN51_07220</name>
</gene>
<reference evidence="2" key="1">
    <citation type="journal article" date="2020" name="mSystems">
        <title>Genome- and Community-Level Interaction Insights into Carbon Utilization and Element Cycling Functions of Hydrothermarchaeota in Hydrothermal Sediment.</title>
        <authorList>
            <person name="Zhou Z."/>
            <person name="Liu Y."/>
            <person name="Xu W."/>
            <person name="Pan J."/>
            <person name="Luo Z.H."/>
            <person name="Li M."/>
        </authorList>
    </citation>
    <scope>NUCLEOTIDE SEQUENCE [LARGE SCALE GENOMIC DNA]</scope>
    <source>
        <strain evidence="2">SpSt-1182</strain>
    </source>
</reference>
<evidence type="ECO:0000313" key="2">
    <source>
        <dbReference type="EMBL" id="HDR00054.1"/>
    </source>
</evidence>
<evidence type="ECO:0000256" key="1">
    <source>
        <dbReference type="SAM" id="Phobius"/>
    </source>
</evidence>
<name>A0A7V0T6W3_UNCW3</name>
<proteinExistence type="predicted"/>